<comment type="cofactor">
    <cofactor evidence="1">
        <name>Zn(2+)</name>
        <dbReference type="ChEBI" id="CHEBI:29105"/>
    </cofactor>
</comment>
<organism evidence="10 11">
    <name type="scientific">Curtobacterium citri</name>
    <dbReference type="NCBI Taxonomy" id="3055139"/>
    <lineage>
        <taxon>Bacteria</taxon>
        <taxon>Bacillati</taxon>
        <taxon>Actinomycetota</taxon>
        <taxon>Actinomycetes</taxon>
        <taxon>Micrococcales</taxon>
        <taxon>Microbacteriaceae</taxon>
        <taxon>Curtobacterium</taxon>
    </lineage>
</organism>
<dbReference type="Gene3D" id="3.20.20.140">
    <property type="entry name" value="Metal-dependent hydrolases"/>
    <property type="match status" value="1"/>
</dbReference>
<keyword evidence="11" id="KW-1185">Reference proteome</keyword>
<keyword evidence="8" id="KW-0862">Zinc</keyword>
<sequence length="467" mass="48919">MSGAEADLVLRARRAWVDGAFRPAAVVVRNGLVDAVLPFGDAVDAAEDRTVPDEHVLLPGLVDTHVHVNEPGRTEWEGFASATRAAALGGVTTIVDMPLNSIPATTDVDALAVKRASAEGRVAVDVGFWGGAVPANAGTRGPLHDAGVFGFKCFTAPSGVDEFPHLDPEQLRAAIAEVAELDALLIVHAEDPDLLVPHDALGGRYADFLATRPGSAERSAIARVVDGARETGARVHVLHLSDAAALPLIRAAKADGVRITVETCPHYLAFEASTIPDGATEFKCCPPIRDDANRDALWAGLLDGTIDCVVSDHSPSTADLKTDDWGLAWGGIAGLQVGFRAVWTEAVRRGIPLETVLPWFTTGPAALVGLTDRGRIAPGAVAHLAVLDPAAEDVVEVAALAHRNPVSAFAGLHTLGRVTETWLHGRLVATATEGVTAVEGVLLVRPQDTQHVRNDRSGTILNGTEAP</sequence>
<accession>A0ABT7T3V2</accession>
<reference evidence="10 11" key="1">
    <citation type="submission" date="2023-06" db="EMBL/GenBank/DDBJ databases">
        <authorList>
            <person name="Feng G."/>
            <person name="Li J."/>
            <person name="Zhu H."/>
        </authorList>
    </citation>
    <scope>NUCLEOTIDE SEQUENCE [LARGE SCALE GENOMIC DNA]</scope>
    <source>
        <strain evidence="10 11">RHCKG23</strain>
    </source>
</reference>
<dbReference type="InterPro" id="IPR032466">
    <property type="entry name" value="Metal_Hydrolase"/>
</dbReference>
<evidence type="ECO:0000313" key="11">
    <source>
        <dbReference type="Proteomes" id="UP001237823"/>
    </source>
</evidence>
<dbReference type="Pfam" id="PF01979">
    <property type="entry name" value="Amidohydro_1"/>
    <property type="match status" value="1"/>
</dbReference>
<dbReference type="SUPFAM" id="SSF51338">
    <property type="entry name" value="Composite domain of metallo-dependent hydrolases"/>
    <property type="match status" value="1"/>
</dbReference>
<proteinExistence type="inferred from homology"/>
<dbReference type="InterPro" id="IPR017593">
    <property type="entry name" value="Allantoinase"/>
</dbReference>
<dbReference type="EMBL" id="JAUCML010000001">
    <property type="protein sequence ID" value="MDM7883622.1"/>
    <property type="molecule type" value="Genomic_DNA"/>
</dbReference>
<comment type="pathway">
    <text evidence="2">Nitrogen metabolism; (S)-allantoin degradation; allantoate from (S)-allantoin: step 1/1.</text>
</comment>
<dbReference type="RefSeq" id="WP_289457224.1">
    <property type="nucleotide sequence ID" value="NZ_JAUCML010000001.1"/>
</dbReference>
<dbReference type="EC" id="3.5.2.5" evidence="5"/>
<evidence type="ECO:0000256" key="3">
    <source>
        <dbReference type="ARBA" id="ARBA00010368"/>
    </source>
</evidence>
<dbReference type="PANTHER" id="PTHR43668">
    <property type="entry name" value="ALLANTOINASE"/>
    <property type="match status" value="1"/>
</dbReference>
<dbReference type="NCBIfam" id="TIGR03178">
    <property type="entry name" value="allantoinase"/>
    <property type="match status" value="1"/>
</dbReference>
<comment type="similarity">
    <text evidence="3">Belongs to the metallo-dependent hydrolases superfamily. Allantoinase family.</text>
</comment>
<name>A0ABT7T3V2_9MICO</name>
<dbReference type="InterPro" id="IPR050138">
    <property type="entry name" value="DHOase/Allantoinase_Hydrolase"/>
</dbReference>
<evidence type="ECO:0000256" key="5">
    <source>
        <dbReference type="ARBA" id="ARBA00012863"/>
    </source>
</evidence>
<dbReference type="Proteomes" id="UP001237823">
    <property type="component" value="Unassembled WGS sequence"/>
</dbReference>
<comment type="subunit">
    <text evidence="4">Homotetramer.</text>
</comment>
<keyword evidence="7 10" id="KW-0378">Hydrolase</keyword>
<evidence type="ECO:0000256" key="8">
    <source>
        <dbReference type="ARBA" id="ARBA00022833"/>
    </source>
</evidence>
<evidence type="ECO:0000259" key="9">
    <source>
        <dbReference type="Pfam" id="PF01979"/>
    </source>
</evidence>
<evidence type="ECO:0000313" key="10">
    <source>
        <dbReference type="EMBL" id="MDM7883622.1"/>
    </source>
</evidence>
<dbReference type="GO" id="GO:0004038">
    <property type="term" value="F:allantoinase activity"/>
    <property type="evidence" value="ECO:0007669"/>
    <property type="project" value="UniProtKB-EC"/>
</dbReference>
<evidence type="ECO:0000256" key="4">
    <source>
        <dbReference type="ARBA" id="ARBA00011881"/>
    </source>
</evidence>
<dbReference type="SUPFAM" id="SSF51556">
    <property type="entry name" value="Metallo-dependent hydrolases"/>
    <property type="match status" value="1"/>
</dbReference>
<dbReference type="PANTHER" id="PTHR43668:SF2">
    <property type="entry name" value="ALLANTOINASE"/>
    <property type="match status" value="1"/>
</dbReference>
<dbReference type="InterPro" id="IPR011059">
    <property type="entry name" value="Metal-dep_hydrolase_composite"/>
</dbReference>
<evidence type="ECO:0000256" key="6">
    <source>
        <dbReference type="ARBA" id="ARBA00022723"/>
    </source>
</evidence>
<comment type="caution">
    <text evidence="10">The sequence shown here is derived from an EMBL/GenBank/DDBJ whole genome shotgun (WGS) entry which is preliminary data.</text>
</comment>
<gene>
    <name evidence="10" type="primary">allB</name>
    <name evidence="10" type="ORF">QUG92_00730</name>
</gene>
<evidence type="ECO:0000256" key="7">
    <source>
        <dbReference type="ARBA" id="ARBA00022801"/>
    </source>
</evidence>
<evidence type="ECO:0000256" key="1">
    <source>
        <dbReference type="ARBA" id="ARBA00001947"/>
    </source>
</evidence>
<dbReference type="InterPro" id="IPR006680">
    <property type="entry name" value="Amidohydro-rel"/>
</dbReference>
<feature type="domain" description="Amidohydrolase-related" evidence="9">
    <location>
        <begin position="56"/>
        <end position="428"/>
    </location>
</feature>
<keyword evidence="6" id="KW-0479">Metal-binding</keyword>
<evidence type="ECO:0000256" key="2">
    <source>
        <dbReference type="ARBA" id="ARBA00004968"/>
    </source>
</evidence>
<protein>
    <recommendedName>
        <fullName evidence="5">allantoinase</fullName>
        <ecNumber evidence="5">3.5.2.5</ecNumber>
    </recommendedName>
</protein>